<evidence type="ECO:0000313" key="2">
    <source>
        <dbReference type="EMBL" id="CAB0018539.1"/>
    </source>
</evidence>
<gene>
    <name evidence="2" type="ORF">NTEN_LOCUS22384</name>
</gene>
<dbReference type="AlphaFoldDB" id="A0A6H5HK33"/>
<feature type="region of interest" description="Disordered" evidence="1">
    <location>
        <begin position="19"/>
        <end position="45"/>
    </location>
</feature>
<keyword evidence="3" id="KW-1185">Reference proteome</keyword>
<dbReference type="Proteomes" id="UP000479000">
    <property type="component" value="Unassembled WGS sequence"/>
</dbReference>
<evidence type="ECO:0000313" key="3">
    <source>
        <dbReference type="Proteomes" id="UP000479000"/>
    </source>
</evidence>
<sequence length="116" mass="12573">MGENVRGRRSETLSFERMLGKSPSRRTAVGSVVSKAPPPRKGALISNADMLPDCLNARPLPPKKMVIVDDMGDEKINFAGPYEEGADLNLRCQVTGDNVIGSSIELCKTFFSSDSE</sequence>
<organism evidence="2 3">
    <name type="scientific">Nesidiocoris tenuis</name>
    <dbReference type="NCBI Taxonomy" id="355587"/>
    <lineage>
        <taxon>Eukaryota</taxon>
        <taxon>Metazoa</taxon>
        <taxon>Ecdysozoa</taxon>
        <taxon>Arthropoda</taxon>
        <taxon>Hexapoda</taxon>
        <taxon>Insecta</taxon>
        <taxon>Pterygota</taxon>
        <taxon>Neoptera</taxon>
        <taxon>Paraneoptera</taxon>
        <taxon>Hemiptera</taxon>
        <taxon>Heteroptera</taxon>
        <taxon>Panheteroptera</taxon>
        <taxon>Cimicomorpha</taxon>
        <taxon>Miridae</taxon>
        <taxon>Dicyphina</taxon>
        <taxon>Nesidiocoris</taxon>
    </lineage>
</organism>
<dbReference type="EMBL" id="CADCXU010032972">
    <property type="protein sequence ID" value="CAB0018539.1"/>
    <property type="molecule type" value="Genomic_DNA"/>
</dbReference>
<evidence type="ECO:0000256" key="1">
    <source>
        <dbReference type="SAM" id="MobiDB-lite"/>
    </source>
</evidence>
<dbReference type="OrthoDB" id="8196427at2759"/>
<reference evidence="2 3" key="1">
    <citation type="submission" date="2020-02" db="EMBL/GenBank/DDBJ databases">
        <authorList>
            <person name="Ferguson B K."/>
        </authorList>
    </citation>
    <scope>NUCLEOTIDE SEQUENCE [LARGE SCALE GENOMIC DNA]</scope>
</reference>
<accession>A0A6H5HK33</accession>
<name>A0A6H5HK33_9HEMI</name>
<proteinExistence type="predicted"/>
<protein>
    <submittedName>
        <fullName evidence="2">Uncharacterized protein</fullName>
    </submittedName>
</protein>